<dbReference type="Proteomes" id="UP000196435">
    <property type="component" value="Unassembled WGS sequence"/>
</dbReference>
<organism evidence="1 2">
    <name type="scientific">Xenorhabdus innexi</name>
    <dbReference type="NCBI Taxonomy" id="290109"/>
    <lineage>
        <taxon>Bacteria</taxon>
        <taxon>Pseudomonadati</taxon>
        <taxon>Pseudomonadota</taxon>
        <taxon>Gammaproteobacteria</taxon>
        <taxon>Enterobacterales</taxon>
        <taxon>Morganellaceae</taxon>
        <taxon>Xenorhabdus</taxon>
    </lineage>
</organism>
<protein>
    <submittedName>
        <fullName evidence="1">Uncharacterized protein</fullName>
    </submittedName>
</protein>
<dbReference type="EMBL" id="FTLG01000231">
    <property type="protein sequence ID" value="SIP74817.1"/>
    <property type="molecule type" value="Genomic_DNA"/>
</dbReference>
<evidence type="ECO:0000313" key="2">
    <source>
        <dbReference type="Proteomes" id="UP000196435"/>
    </source>
</evidence>
<gene>
    <name evidence="1" type="ORF">XIS1_850023</name>
</gene>
<accession>A0A1N6N170</accession>
<sequence>MSLSLFSSAVMITQNVYTNVYTQCAAKVEKRQ</sequence>
<name>A0A1N6N170_9GAMM</name>
<dbReference type="AlphaFoldDB" id="A0A1N6N170"/>
<evidence type="ECO:0000313" key="1">
    <source>
        <dbReference type="EMBL" id="SIP74817.1"/>
    </source>
</evidence>
<proteinExistence type="predicted"/>
<reference evidence="2" key="1">
    <citation type="submission" date="2016-12" db="EMBL/GenBank/DDBJ databases">
        <authorList>
            <person name="Gaudriault S."/>
        </authorList>
    </citation>
    <scope>NUCLEOTIDE SEQUENCE [LARGE SCALE GENOMIC DNA]</scope>
    <source>
        <strain evidence="2">HGB1681 (deposited as PTA-6826 in the American Type Culture Collection)</strain>
    </source>
</reference>